<evidence type="ECO:0000313" key="11">
    <source>
        <dbReference type="EMBL" id="KAK7500656.1"/>
    </source>
</evidence>
<feature type="domain" description="Peptidase S1" evidence="10">
    <location>
        <begin position="60"/>
        <end position="260"/>
    </location>
</feature>
<dbReference type="PANTHER" id="PTHR24264">
    <property type="entry name" value="TRYPSIN-RELATED"/>
    <property type="match status" value="1"/>
</dbReference>
<dbReference type="PRINTS" id="PR00722">
    <property type="entry name" value="CHYMOTRYPSIN"/>
</dbReference>
<evidence type="ECO:0000256" key="7">
    <source>
        <dbReference type="ARBA" id="ARBA00024195"/>
    </source>
</evidence>
<protein>
    <recommendedName>
        <fullName evidence="10">Peptidase S1 domain-containing protein</fullName>
    </recommendedName>
</protein>
<evidence type="ECO:0000256" key="9">
    <source>
        <dbReference type="SAM" id="SignalP"/>
    </source>
</evidence>
<accession>A0ABD0LN16</accession>
<evidence type="ECO:0000256" key="2">
    <source>
        <dbReference type="ARBA" id="ARBA00022525"/>
    </source>
</evidence>
<comment type="caution">
    <text evidence="11">The sequence shown here is derived from an EMBL/GenBank/DDBJ whole genome shotgun (WGS) entry which is preliminary data.</text>
</comment>
<evidence type="ECO:0000313" key="12">
    <source>
        <dbReference type="Proteomes" id="UP001519460"/>
    </source>
</evidence>
<evidence type="ECO:0000256" key="5">
    <source>
        <dbReference type="ARBA" id="ARBA00022825"/>
    </source>
</evidence>
<dbReference type="Proteomes" id="UP001519460">
    <property type="component" value="Unassembled WGS sequence"/>
</dbReference>
<dbReference type="InterPro" id="IPR001254">
    <property type="entry name" value="Trypsin_dom"/>
</dbReference>
<dbReference type="InterPro" id="IPR001314">
    <property type="entry name" value="Peptidase_S1A"/>
</dbReference>
<keyword evidence="6" id="KW-1015">Disulfide bond</keyword>
<dbReference type="PANTHER" id="PTHR24264:SF65">
    <property type="entry name" value="SRCR DOMAIN-CONTAINING PROTEIN"/>
    <property type="match status" value="1"/>
</dbReference>
<keyword evidence="3 8" id="KW-0645">Protease</keyword>
<dbReference type="InterPro" id="IPR018114">
    <property type="entry name" value="TRYPSIN_HIS"/>
</dbReference>
<comment type="subcellular location">
    <subcellularLocation>
        <location evidence="1">Secreted</location>
    </subcellularLocation>
</comment>
<dbReference type="SMART" id="SM00020">
    <property type="entry name" value="Tryp_SPc"/>
    <property type="match status" value="1"/>
</dbReference>
<dbReference type="PROSITE" id="PS50240">
    <property type="entry name" value="TRYPSIN_DOM"/>
    <property type="match status" value="1"/>
</dbReference>
<organism evidence="11 12">
    <name type="scientific">Batillaria attramentaria</name>
    <dbReference type="NCBI Taxonomy" id="370345"/>
    <lineage>
        <taxon>Eukaryota</taxon>
        <taxon>Metazoa</taxon>
        <taxon>Spiralia</taxon>
        <taxon>Lophotrochozoa</taxon>
        <taxon>Mollusca</taxon>
        <taxon>Gastropoda</taxon>
        <taxon>Caenogastropoda</taxon>
        <taxon>Sorbeoconcha</taxon>
        <taxon>Cerithioidea</taxon>
        <taxon>Batillariidae</taxon>
        <taxon>Batillaria</taxon>
    </lineage>
</organism>
<dbReference type="PROSITE" id="PS00134">
    <property type="entry name" value="TRYPSIN_HIS"/>
    <property type="match status" value="1"/>
</dbReference>
<dbReference type="CDD" id="cd00190">
    <property type="entry name" value="Tryp_SPc"/>
    <property type="match status" value="1"/>
</dbReference>
<dbReference type="InterPro" id="IPR009003">
    <property type="entry name" value="Peptidase_S1_PA"/>
</dbReference>
<comment type="similarity">
    <text evidence="7">Belongs to the peptidase S1 family. CLIP subfamily.</text>
</comment>
<keyword evidence="5 8" id="KW-0720">Serine protease</keyword>
<sequence length="273" mass="29810">MGVVYFLLVAAVLAATNGRSLNVVDTPEPRPMMSRFQDVGPTPFMPFMTGEERDLQDERIVGGVAMEEFEWPFLVLVEIFSPWQDKFMLWCGGSILDSWTVLTAAHCFYGNDIAIIKLASPLQLQDGVMEKVRLNRRNMCPQDGANCTVAGWGKTTEGGSSPELPLKVDVPIVSSDQCSASYEKYMGPESIGPEKLCAGEAEGGEDSCQGDSGGPFMCTCNGVLKQVGIVSYGIGCARAEFPGVYARVSYFNDWIKNNRWSRKAGCPPGIWTC</sequence>
<name>A0ABD0LN16_9CAEN</name>
<keyword evidence="12" id="KW-1185">Reference proteome</keyword>
<dbReference type="SUPFAM" id="SSF50494">
    <property type="entry name" value="Trypsin-like serine proteases"/>
    <property type="match status" value="1"/>
</dbReference>
<feature type="signal peptide" evidence="9">
    <location>
        <begin position="1"/>
        <end position="18"/>
    </location>
</feature>
<evidence type="ECO:0000259" key="10">
    <source>
        <dbReference type="PROSITE" id="PS50240"/>
    </source>
</evidence>
<dbReference type="GO" id="GO:0006508">
    <property type="term" value="P:proteolysis"/>
    <property type="evidence" value="ECO:0007669"/>
    <property type="project" value="UniProtKB-KW"/>
</dbReference>
<dbReference type="InterPro" id="IPR043504">
    <property type="entry name" value="Peptidase_S1_PA_chymotrypsin"/>
</dbReference>
<dbReference type="FunFam" id="2.40.10.10:FF:000002">
    <property type="entry name" value="Transmembrane protease serine"/>
    <property type="match status" value="1"/>
</dbReference>
<keyword evidence="9" id="KW-0732">Signal</keyword>
<keyword evidence="4 8" id="KW-0378">Hydrolase</keyword>
<evidence type="ECO:0000256" key="3">
    <source>
        <dbReference type="ARBA" id="ARBA00022670"/>
    </source>
</evidence>
<keyword evidence="2" id="KW-0964">Secreted</keyword>
<reference evidence="11 12" key="1">
    <citation type="journal article" date="2023" name="Sci. Data">
        <title>Genome assembly of the Korean intertidal mud-creeper Batillaria attramentaria.</title>
        <authorList>
            <person name="Patra A.K."/>
            <person name="Ho P.T."/>
            <person name="Jun S."/>
            <person name="Lee S.J."/>
            <person name="Kim Y."/>
            <person name="Won Y.J."/>
        </authorList>
    </citation>
    <scope>NUCLEOTIDE SEQUENCE [LARGE SCALE GENOMIC DNA]</scope>
    <source>
        <strain evidence="11">Wonlab-2016</strain>
    </source>
</reference>
<dbReference type="Pfam" id="PF00089">
    <property type="entry name" value="Trypsin"/>
    <property type="match status" value="1"/>
</dbReference>
<evidence type="ECO:0000256" key="4">
    <source>
        <dbReference type="ARBA" id="ARBA00022801"/>
    </source>
</evidence>
<dbReference type="AlphaFoldDB" id="A0ABD0LN16"/>
<dbReference type="GO" id="GO:0008236">
    <property type="term" value="F:serine-type peptidase activity"/>
    <property type="evidence" value="ECO:0007669"/>
    <property type="project" value="UniProtKB-KW"/>
</dbReference>
<feature type="chain" id="PRO_5044855746" description="Peptidase S1 domain-containing protein" evidence="9">
    <location>
        <begin position="19"/>
        <end position="273"/>
    </location>
</feature>
<evidence type="ECO:0000256" key="6">
    <source>
        <dbReference type="ARBA" id="ARBA00023157"/>
    </source>
</evidence>
<evidence type="ECO:0000256" key="8">
    <source>
        <dbReference type="RuleBase" id="RU363034"/>
    </source>
</evidence>
<dbReference type="InterPro" id="IPR033116">
    <property type="entry name" value="TRYPSIN_SER"/>
</dbReference>
<dbReference type="InterPro" id="IPR050127">
    <property type="entry name" value="Serine_Proteases_S1"/>
</dbReference>
<dbReference type="Gene3D" id="2.40.10.10">
    <property type="entry name" value="Trypsin-like serine proteases"/>
    <property type="match status" value="2"/>
</dbReference>
<gene>
    <name evidence="11" type="ORF">BaRGS_00008231</name>
</gene>
<dbReference type="EMBL" id="JACVVK020000036">
    <property type="protein sequence ID" value="KAK7500656.1"/>
    <property type="molecule type" value="Genomic_DNA"/>
</dbReference>
<dbReference type="PROSITE" id="PS00135">
    <property type="entry name" value="TRYPSIN_SER"/>
    <property type="match status" value="1"/>
</dbReference>
<proteinExistence type="inferred from homology"/>
<evidence type="ECO:0000256" key="1">
    <source>
        <dbReference type="ARBA" id="ARBA00004613"/>
    </source>
</evidence>